<dbReference type="AlphaFoldDB" id="A0A8H6WYK8"/>
<keyword evidence="2" id="KW-1185">Reference proteome</keyword>
<protein>
    <submittedName>
        <fullName evidence="1">F-box domain-containing protein</fullName>
    </submittedName>
</protein>
<dbReference type="SUPFAM" id="SSF52047">
    <property type="entry name" value="RNI-like"/>
    <property type="match status" value="1"/>
</dbReference>
<reference evidence="1" key="1">
    <citation type="submission" date="2020-05" db="EMBL/GenBank/DDBJ databases">
        <title>Mycena genomes resolve the evolution of fungal bioluminescence.</title>
        <authorList>
            <person name="Tsai I.J."/>
        </authorList>
    </citation>
    <scope>NUCLEOTIDE SEQUENCE</scope>
    <source>
        <strain evidence="1">CCC161011</strain>
    </source>
</reference>
<dbReference type="InterPro" id="IPR032675">
    <property type="entry name" value="LRR_dom_sf"/>
</dbReference>
<proteinExistence type="predicted"/>
<evidence type="ECO:0000313" key="2">
    <source>
        <dbReference type="Proteomes" id="UP000620124"/>
    </source>
</evidence>
<comment type="caution">
    <text evidence="1">The sequence shown here is derived from an EMBL/GenBank/DDBJ whole genome shotgun (WGS) entry which is preliminary data.</text>
</comment>
<evidence type="ECO:0000313" key="1">
    <source>
        <dbReference type="EMBL" id="KAF7331043.1"/>
    </source>
</evidence>
<accession>A0A8H6WYK8</accession>
<dbReference type="Gene3D" id="3.80.10.10">
    <property type="entry name" value="Ribonuclease Inhibitor"/>
    <property type="match status" value="1"/>
</dbReference>
<dbReference type="Proteomes" id="UP000620124">
    <property type="component" value="Unassembled WGS sequence"/>
</dbReference>
<name>A0A8H6WYK8_9AGAR</name>
<dbReference type="EMBL" id="JACAZI010000032">
    <property type="protein sequence ID" value="KAF7331043.1"/>
    <property type="molecule type" value="Genomic_DNA"/>
</dbReference>
<sequence>MPQTLWENSGTSFRVVIRLRRPITSTDLPRLLFYSARVRSLDMQYPSWFGTLHHEFLRALGMSIPSQCFMPKLIHFTWSPKETESQILPIMHHFLGPRIRKIDLRFADDTAGLSILPYIKSSCPLVSEFCLDFRGEDTLSVCLISDAVCGWQHLTDLGIPNLDKAGFIHIAQLPSLKKLSLWSAKDTAFFHLPEFLSGPTFPSLKSLFVCCETARFCTGIVQVISSRQLERLVIRPLAIWTTSIWEQLHTILRDCLDNTSLESIEVEQGHGLGRPADSARYILSSDALRPLLAFKKLTCVIYQVYPGLDVDDDFLKEMALAWPAIETLQFGTQVLITQQPRVTLNCLIAFAEHCRSLVNLGVRMNATHVPEFTQEPGGRISNWLNCLEVGTSPITREAHVAAFLSNLFPELEFVFPFSHSELLPEPLDSYATSWSRVSAMVPVFCTVRSQEEEFWTEEVDDDVEKEEQAETVTVDSLPDVVGLSLP</sequence>
<gene>
    <name evidence="1" type="ORF">MVEN_02444600</name>
</gene>
<organism evidence="1 2">
    <name type="scientific">Mycena venus</name>
    <dbReference type="NCBI Taxonomy" id="2733690"/>
    <lineage>
        <taxon>Eukaryota</taxon>
        <taxon>Fungi</taxon>
        <taxon>Dikarya</taxon>
        <taxon>Basidiomycota</taxon>
        <taxon>Agaricomycotina</taxon>
        <taxon>Agaricomycetes</taxon>
        <taxon>Agaricomycetidae</taxon>
        <taxon>Agaricales</taxon>
        <taxon>Marasmiineae</taxon>
        <taxon>Mycenaceae</taxon>
        <taxon>Mycena</taxon>
    </lineage>
</organism>
<dbReference type="OrthoDB" id="3543113at2759"/>